<feature type="non-terminal residue" evidence="1">
    <location>
        <position position="1"/>
    </location>
</feature>
<name>A0A2G9SKH6_AQUCT</name>
<keyword evidence="2" id="KW-1185">Reference proteome</keyword>
<reference evidence="2" key="1">
    <citation type="journal article" date="2017" name="Nat. Commun.">
        <title>The North American bullfrog draft genome provides insight into hormonal regulation of long noncoding RNA.</title>
        <authorList>
            <person name="Hammond S.A."/>
            <person name="Warren R.L."/>
            <person name="Vandervalk B.P."/>
            <person name="Kucuk E."/>
            <person name="Khan H."/>
            <person name="Gibb E.A."/>
            <person name="Pandoh P."/>
            <person name="Kirk H."/>
            <person name="Zhao Y."/>
            <person name="Jones M."/>
            <person name="Mungall A.J."/>
            <person name="Coope R."/>
            <person name="Pleasance S."/>
            <person name="Moore R.A."/>
            <person name="Holt R.A."/>
            <person name="Round J.M."/>
            <person name="Ohora S."/>
            <person name="Walle B.V."/>
            <person name="Veldhoen N."/>
            <person name="Helbing C.C."/>
            <person name="Birol I."/>
        </authorList>
    </citation>
    <scope>NUCLEOTIDE SEQUENCE [LARGE SCALE GENOMIC DNA]</scope>
</reference>
<sequence length="34" mass="3843">DTDRCTRQMDFIIPAAGLLDHTKMLDAAGTNKHW</sequence>
<organism evidence="1 2">
    <name type="scientific">Aquarana catesbeiana</name>
    <name type="common">American bullfrog</name>
    <name type="synonym">Rana catesbeiana</name>
    <dbReference type="NCBI Taxonomy" id="8400"/>
    <lineage>
        <taxon>Eukaryota</taxon>
        <taxon>Metazoa</taxon>
        <taxon>Chordata</taxon>
        <taxon>Craniata</taxon>
        <taxon>Vertebrata</taxon>
        <taxon>Euteleostomi</taxon>
        <taxon>Amphibia</taxon>
        <taxon>Batrachia</taxon>
        <taxon>Anura</taxon>
        <taxon>Neobatrachia</taxon>
        <taxon>Ranoidea</taxon>
        <taxon>Ranidae</taxon>
        <taxon>Aquarana</taxon>
    </lineage>
</organism>
<dbReference type="Proteomes" id="UP000228934">
    <property type="component" value="Unassembled WGS sequence"/>
</dbReference>
<evidence type="ECO:0000313" key="1">
    <source>
        <dbReference type="EMBL" id="PIO40608.1"/>
    </source>
</evidence>
<gene>
    <name evidence="1" type="ORF">AB205_0123710</name>
</gene>
<proteinExistence type="predicted"/>
<dbReference type="EMBL" id="KV923478">
    <property type="protein sequence ID" value="PIO40608.1"/>
    <property type="molecule type" value="Genomic_DNA"/>
</dbReference>
<protein>
    <submittedName>
        <fullName evidence="1">Uncharacterized protein</fullName>
    </submittedName>
</protein>
<evidence type="ECO:0000313" key="2">
    <source>
        <dbReference type="Proteomes" id="UP000228934"/>
    </source>
</evidence>
<accession>A0A2G9SKH6</accession>
<dbReference type="AlphaFoldDB" id="A0A2G9SKH6"/>